<dbReference type="PANTHER" id="PTHR34219">
    <property type="entry name" value="IRON-REGULATED INNER MEMBRANE PROTEIN-RELATED"/>
    <property type="match status" value="1"/>
</dbReference>
<name>A0A2W2BAR6_9HYPH</name>
<feature type="transmembrane region" description="Helical" evidence="1">
    <location>
        <begin position="24"/>
        <end position="49"/>
    </location>
</feature>
<dbReference type="EMBL" id="QKVK01000003">
    <property type="protein sequence ID" value="PZF77198.1"/>
    <property type="molecule type" value="Genomic_DNA"/>
</dbReference>
<evidence type="ECO:0000313" key="2">
    <source>
        <dbReference type="EMBL" id="PZF77198.1"/>
    </source>
</evidence>
<proteinExistence type="predicted"/>
<feature type="transmembrane region" description="Helical" evidence="1">
    <location>
        <begin position="382"/>
        <end position="405"/>
    </location>
</feature>
<dbReference type="Proteomes" id="UP000248795">
    <property type="component" value="Unassembled WGS sequence"/>
</dbReference>
<organism evidence="2 3">
    <name type="scientific">Aestuariivirga litoralis</name>
    <dbReference type="NCBI Taxonomy" id="2650924"/>
    <lineage>
        <taxon>Bacteria</taxon>
        <taxon>Pseudomonadati</taxon>
        <taxon>Pseudomonadota</taxon>
        <taxon>Alphaproteobacteria</taxon>
        <taxon>Hyphomicrobiales</taxon>
        <taxon>Aestuariivirgaceae</taxon>
        <taxon>Aestuariivirga</taxon>
    </lineage>
</organism>
<feature type="transmembrane region" description="Helical" evidence="1">
    <location>
        <begin position="425"/>
        <end position="451"/>
    </location>
</feature>
<protein>
    <submittedName>
        <fullName evidence="2">PepSY domain-containing protein</fullName>
    </submittedName>
</protein>
<evidence type="ECO:0000256" key="1">
    <source>
        <dbReference type="SAM" id="Phobius"/>
    </source>
</evidence>
<dbReference type="Pfam" id="PF03929">
    <property type="entry name" value="PepSY_TM"/>
    <property type="match status" value="1"/>
</dbReference>
<keyword evidence="1" id="KW-0472">Membrane</keyword>
<dbReference type="PANTHER" id="PTHR34219:SF1">
    <property type="entry name" value="PEPSY DOMAIN-CONTAINING PROTEIN"/>
    <property type="match status" value="1"/>
</dbReference>
<sequence>MSSTIMPQQDAVASTRLYRAVWRWHFYAGLIVAPFLVILAVSGLVMLFVTGVAPEYGDWLKVTPQARQLTVTQQVDKALAAHPGGRLGKYVTPWGPDYPALVRVDLDTGNRMLALDPHDGAILRDVAEAGTWNEFMTNVHGELLVGGNGGPGDYVVETAASLGITLLLTGLYLWWPRNGRGLGAALKPDLALRGRALWRSLHQTLGAWMSVVLLFFLLSGLAWAGVWGGKMMQAWSTFPAEKWDNVPLSDKAHASMNHGATKEVPWTLEQTLLPKSGSTAGIEGLPEGVPVNAESLAALGRALGIAGRFQIAAPADEAGVWTLSQDSMSYDSTNPTADRTVHVDQYTGRILADVKFADYPVFGKLMAVGIALHEGQLGWWNVALNALFCLAVIFACVSGVVMWWLRRPVGRIGVPAYPRDFRLGFGVALIALAVGLAFPLGGAAILALAILDFLLPARLKQAGASGH</sequence>
<evidence type="ECO:0000313" key="3">
    <source>
        <dbReference type="Proteomes" id="UP000248795"/>
    </source>
</evidence>
<feature type="transmembrane region" description="Helical" evidence="1">
    <location>
        <begin position="154"/>
        <end position="175"/>
    </location>
</feature>
<gene>
    <name evidence="2" type="ORF">DK847_07675</name>
</gene>
<keyword evidence="3" id="KW-1185">Reference proteome</keyword>
<keyword evidence="1" id="KW-1133">Transmembrane helix</keyword>
<keyword evidence="1" id="KW-0812">Transmembrane</keyword>
<accession>A0A2W2BAR6</accession>
<comment type="caution">
    <text evidence="2">The sequence shown here is derived from an EMBL/GenBank/DDBJ whole genome shotgun (WGS) entry which is preliminary data.</text>
</comment>
<dbReference type="RefSeq" id="WP_111197473.1">
    <property type="nucleotide sequence ID" value="NZ_QKVK01000003.1"/>
</dbReference>
<dbReference type="InterPro" id="IPR005625">
    <property type="entry name" value="PepSY-ass_TM"/>
</dbReference>
<reference evidence="3" key="1">
    <citation type="submission" date="2018-06" db="EMBL/GenBank/DDBJ databases">
        <title>Aestuariibacter litoralis strain KCTC 52945T.</title>
        <authorList>
            <person name="Li X."/>
            <person name="Salam N."/>
            <person name="Li J.-L."/>
            <person name="Chen Y.-M."/>
            <person name="Yang Z.-W."/>
            <person name="Zhang L.-Y."/>
            <person name="Han M.-X."/>
            <person name="Xiao M."/>
            <person name="Li W.-J."/>
        </authorList>
    </citation>
    <scope>NUCLEOTIDE SEQUENCE [LARGE SCALE GENOMIC DNA]</scope>
    <source>
        <strain evidence="3">KCTC 52945</strain>
    </source>
</reference>
<feature type="transmembrane region" description="Helical" evidence="1">
    <location>
        <begin position="205"/>
        <end position="226"/>
    </location>
</feature>
<dbReference type="AlphaFoldDB" id="A0A2W2BAR6"/>